<protein>
    <submittedName>
        <fullName evidence="1">Uncharacterized protein</fullName>
    </submittedName>
</protein>
<sequence length="81" mass="9730">MDIKIDICLLEIEINRRRCEYAARTGRYPNSLILWEGYYSLLNIQYIEDKTRGYITKFNGMDVIKCNDFLKIELFEKNINN</sequence>
<name>A0AAN6A4X9_CLODI</name>
<gene>
    <name evidence="1" type="ORF">KRM00_001102</name>
</gene>
<organism evidence="1 2">
    <name type="scientific">Clostridioides difficile</name>
    <name type="common">Peptoclostridium difficile</name>
    <dbReference type="NCBI Taxonomy" id="1496"/>
    <lineage>
        <taxon>Bacteria</taxon>
        <taxon>Bacillati</taxon>
        <taxon>Bacillota</taxon>
        <taxon>Clostridia</taxon>
        <taxon>Peptostreptococcales</taxon>
        <taxon>Peptostreptococcaceae</taxon>
        <taxon>Clostridioides</taxon>
    </lineage>
</organism>
<comment type="caution">
    <text evidence="1">The sequence shown here is derived from an EMBL/GenBank/DDBJ whole genome shotgun (WGS) entry which is preliminary data.</text>
</comment>
<dbReference type="RefSeq" id="WP_022620763.1">
    <property type="nucleotide sequence ID" value="NZ_BING01000001.1"/>
</dbReference>
<evidence type="ECO:0000313" key="2">
    <source>
        <dbReference type="Proteomes" id="UP000878956"/>
    </source>
</evidence>
<proteinExistence type="predicted"/>
<dbReference type="EMBL" id="DAEPXK010000008">
    <property type="protein sequence ID" value="HBH1541639.1"/>
    <property type="molecule type" value="Genomic_DNA"/>
</dbReference>
<evidence type="ECO:0000313" key="1">
    <source>
        <dbReference type="EMBL" id="HBH1541639.1"/>
    </source>
</evidence>
<accession>A0AAN6A4X9</accession>
<dbReference type="AlphaFoldDB" id="A0AAN6A4X9"/>
<reference evidence="1" key="2">
    <citation type="submission" date="2021-06" db="EMBL/GenBank/DDBJ databases">
        <authorList>
            <consortium name="NCBI Pathogen Detection Project"/>
        </authorList>
    </citation>
    <scope>NUCLEOTIDE SEQUENCE</scope>
    <source>
        <strain evidence="1">HN1000</strain>
    </source>
</reference>
<reference evidence="1" key="1">
    <citation type="journal article" date="2018" name="Genome Biol.">
        <title>SKESA: strategic k-mer extension for scrupulous assemblies.</title>
        <authorList>
            <person name="Souvorov A."/>
            <person name="Agarwala R."/>
            <person name="Lipman D.J."/>
        </authorList>
    </citation>
    <scope>NUCLEOTIDE SEQUENCE</scope>
    <source>
        <strain evidence="1">HN1000</strain>
    </source>
</reference>
<dbReference type="Proteomes" id="UP000878956">
    <property type="component" value="Unassembled WGS sequence"/>
</dbReference>